<gene>
    <name evidence="2" type="ORF">IB211_02307c</name>
</gene>
<keyword evidence="3" id="KW-1185">Reference proteome</keyword>
<reference evidence="2 3" key="1">
    <citation type="journal article" date="2015" name="Nat. Commun.">
        <title>Production of butyrate from lysine and the Amadori product fructoselysine by a human gut commensal.</title>
        <authorList>
            <person name="Bui T.P."/>
            <person name="Ritari J."/>
            <person name="Boeren S."/>
            <person name="de Waard P."/>
            <person name="Plugge C.M."/>
            <person name="de Vos W.M."/>
        </authorList>
    </citation>
    <scope>NUCLEOTIDE SEQUENCE [LARGE SCALE GENOMIC DNA]</scope>
    <source>
        <strain evidence="2 3">AF211</strain>
    </source>
</reference>
<dbReference type="KEGG" id="ibu:IB211_02307c"/>
<accession>A0A0S2W5S6</accession>
<dbReference type="STRING" id="1297617.IB211_02307c"/>
<feature type="transmembrane region" description="Helical" evidence="1">
    <location>
        <begin position="36"/>
        <end position="61"/>
    </location>
</feature>
<evidence type="ECO:0000313" key="2">
    <source>
        <dbReference type="EMBL" id="ALP94698.1"/>
    </source>
</evidence>
<feature type="transmembrane region" description="Helical" evidence="1">
    <location>
        <begin position="236"/>
        <end position="256"/>
    </location>
</feature>
<dbReference type="EMBL" id="CP011307">
    <property type="protein sequence ID" value="ALP94698.1"/>
    <property type="molecule type" value="Genomic_DNA"/>
</dbReference>
<feature type="transmembrane region" description="Helical" evidence="1">
    <location>
        <begin position="268"/>
        <end position="293"/>
    </location>
</feature>
<feature type="transmembrane region" description="Helical" evidence="1">
    <location>
        <begin position="67"/>
        <end position="87"/>
    </location>
</feature>
<name>A0A0S2W5S6_9FIRM</name>
<reference evidence="3" key="2">
    <citation type="submission" date="2015-04" db="EMBL/GenBank/DDBJ databases">
        <title>A butyrogenic pathway from the amino acid lysine in a human gut commensal.</title>
        <authorList>
            <person name="de Vos W.M."/>
            <person name="Bui N.T.P."/>
            <person name="Plugge C.M."/>
            <person name="Ritari J."/>
        </authorList>
    </citation>
    <scope>NUCLEOTIDE SEQUENCE [LARGE SCALE GENOMIC DNA]</scope>
    <source>
        <strain evidence="3">AF211</strain>
    </source>
</reference>
<keyword evidence="1" id="KW-0472">Membrane</keyword>
<sequence>MELRYNLTRDDYLRGLSLHEGRLKGPLSVLRLAARLLFLLPTGVGALGLLMLGVVCVWGEWEEGFTRVLGLLLVLLIVGALEVALLSPQWRAGRRLRVNRPDAAFFGPRAVTLTAEGVAARYGENRLVLPWGQLTEIWTKKGFCLLYTKSGPWEVLPPCAFEHEAQRKAFTAALHGAVSGDVPWEAEEQDVEAADRLPQAEITLEYTWEAPELCRVLTLANLRYAHTRLFWTPARIVMSVFGPFVLLTGILTGISVGTSIPREGTAEWLYALGIVLIGLGLCVPLLMLLPPVLRFLVSRQERKGALWSMLDGPQRELWWSGGMVSLHGGERETARWDQVAAVCSEEEGLFLFRRDNKLHVFPAKAFPDWAAQEAAAEYARSHMQK</sequence>
<evidence type="ECO:0008006" key="4">
    <source>
        <dbReference type="Google" id="ProtNLM"/>
    </source>
</evidence>
<dbReference type="RefSeq" id="WP_058118092.1">
    <property type="nucleotide sequence ID" value="NZ_CP011307.1"/>
</dbReference>
<organism evidence="2 3">
    <name type="scientific">Intestinimonas butyriciproducens</name>
    <dbReference type="NCBI Taxonomy" id="1297617"/>
    <lineage>
        <taxon>Bacteria</taxon>
        <taxon>Bacillati</taxon>
        <taxon>Bacillota</taxon>
        <taxon>Clostridia</taxon>
        <taxon>Eubacteriales</taxon>
        <taxon>Intestinimonas</taxon>
    </lineage>
</organism>
<dbReference type="AlphaFoldDB" id="A0A0S2W5S6"/>
<keyword evidence="1" id="KW-0812">Transmembrane</keyword>
<evidence type="ECO:0000313" key="3">
    <source>
        <dbReference type="Proteomes" id="UP000064844"/>
    </source>
</evidence>
<protein>
    <recommendedName>
        <fullName evidence="4">YcxB-like protein domain-containing protein</fullName>
    </recommendedName>
</protein>
<proteinExistence type="predicted"/>
<evidence type="ECO:0000256" key="1">
    <source>
        <dbReference type="SAM" id="Phobius"/>
    </source>
</evidence>
<dbReference type="Proteomes" id="UP000064844">
    <property type="component" value="Chromosome"/>
</dbReference>
<keyword evidence="1" id="KW-1133">Transmembrane helix</keyword>